<keyword evidence="3" id="KW-1185">Reference proteome</keyword>
<protein>
    <submittedName>
        <fullName evidence="2">Uncharacterized protein</fullName>
    </submittedName>
</protein>
<proteinExistence type="predicted"/>
<dbReference type="Proteomes" id="UP001595868">
    <property type="component" value="Unassembled WGS sequence"/>
</dbReference>
<dbReference type="RefSeq" id="WP_377542969.1">
    <property type="nucleotide sequence ID" value="NZ_JBHSBN010000003.1"/>
</dbReference>
<reference evidence="3" key="1">
    <citation type="journal article" date="2019" name="Int. J. Syst. Evol. Microbiol.">
        <title>The Global Catalogue of Microorganisms (GCM) 10K type strain sequencing project: providing services to taxonomists for standard genome sequencing and annotation.</title>
        <authorList>
            <consortium name="The Broad Institute Genomics Platform"/>
            <consortium name="The Broad Institute Genome Sequencing Center for Infectious Disease"/>
            <person name="Wu L."/>
            <person name="Ma J."/>
        </authorList>
    </citation>
    <scope>NUCLEOTIDE SEQUENCE [LARGE SCALE GENOMIC DNA]</scope>
    <source>
        <strain evidence="3">2902at01</strain>
    </source>
</reference>
<name>A0ABV8KI54_9ACTN</name>
<sequence length="68" mass="7924">MRIRPVTTFWTRWQRERRDRAVDAAWRAGVEAYRASVARRRDDGDQAVTTEAHDGPPASREREQEGGR</sequence>
<organism evidence="2 3">
    <name type="scientific">Micromonospora zhanjiangensis</name>
    <dbReference type="NCBI Taxonomy" id="1522057"/>
    <lineage>
        <taxon>Bacteria</taxon>
        <taxon>Bacillati</taxon>
        <taxon>Actinomycetota</taxon>
        <taxon>Actinomycetes</taxon>
        <taxon>Micromonosporales</taxon>
        <taxon>Micromonosporaceae</taxon>
        <taxon>Micromonospora</taxon>
    </lineage>
</organism>
<evidence type="ECO:0000313" key="2">
    <source>
        <dbReference type="EMBL" id="MFC4105754.1"/>
    </source>
</evidence>
<evidence type="ECO:0000256" key="1">
    <source>
        <dbReference type="SAM" id="MobiDB-lite"/>
    </source>
</evidence>
<accession>A0ABV8KI54</accession>
<feature type="region of interest" description="Disordered" evidence="1">
    <location>
        <begin position="38"/>
        <end position="68"/>
    </location>
</feature>
<dbReference type="EMBL" id="JBHSBN010000003">
    <property type="protein sequence ID" value="MFC4105754.1"/>
    <property type="molecule type" value="Genomic_DNA"/>
</dbReference>
<gene>
    <name evidence="2" type="ORF">ACFOX0_07380</name>
</gene>
<feature type="compositionally biased region" description="Basic and acidic residues" evidence="1">
    <location>
        <begin position="51"/>
        <end position="68"/>
    </location>
</feature>
<evidence type="ECO:0000313" key="3">
    <source>
        <dbReference type="Proteomes" id="UP001595868"/>
    </source>
</evidence>
<comment type="caution">
    <text evidence="2">The sequence shown here is derived from an EMBL/GenBank/DDBJ whole genome shotgun (WGS) entry which is preliminary data.</text>
</comment>